<organism evidence="3 4">
    <name type="scientific">Oryzias melastigma</name>
    <name type="common">Marine medaka</name>
    <dbReference type="NCBI Taxonomy" id="30732"/>
    <lineage>
        <taxon>Eukaryota</taxon>
        <taxon>Metazoa</taxon>
        <taxon>Chordata</taxon>
        <taxon>Craniata</taxon>
        <taxon>Vertebrata</taxon>
        <taxon>Euteleostomi</taxon>
        <taxon>Actinopterygii</taxon>
        <taxon>Neopterygii</taxon>
        <taxon>Teleostei</taxon>
        <taxon>Neoteleostei</taxon>
        <taxon>Acanthomorphata</taxon>
        <taxon>Ovalentaria</taxon>
        <taxon>Atherinomorphae</taxon>
        <taxon>Beloniformes</taxon>
        <taxon>Adrianichthyidae</taxon>
        <taxon>Oryziinae</taxon>
        <taxon>Oryzias</taxon>
    </lineage>
</organism>
<feature type="domain" description="Fibronectin type-III" evidence="2">
    <location>
        <begin position="13"/>
        <end position="106"/>
    </location>
</feature>
<evidence type="ECO:0000313" key="4">
    <source>
        <dbReference type="Proteomes" id="UP000646548"/>
    </source>
</evidence>
<feature type="chain" id="PRO_5032867083" description="Fibronectin type-III domain-containing protein" evidence="1">
    <location>
        <begin position="22"/>
        <end position="139"/>
    </location>
</feature>
<dbReference type="InterPro" id="IPR050650">
    <property type="entry name" value="Type-II_Cytokine-TF_Rcpt"/>
</dbReference>
<sequence length="139" mass="16194">MEKKIQMPIFAFILFLSLVSGNKVAPPEKLDVNIWDGEVTVTWEDPVNLPSYYWYNVEMGRYGGEWKNVSDCMKITKPFCDITKLIENYDGAYKVRVRLVTPHHQSGEENTQILPKQKSIAASLFYIVGYFQHHQRLYS</sequence>
<reference evidence="3" key="1">
    <citation type="journal article" name="BMC Genomics">
        <title>Long-read sequencing and de novo genome assembly of marine medaka (Oryzias melastigma).</title>
        <authorList>
            <person name="Liang P."/>
            <person name="Saqib H.S.A."/>
            <person name="Ni X."/>
            <person name="Shen Y."/>
        </authorList>
    </citation>
    <scope>NUCLEOTIDE SEQUENCE</scope>
    <source>
        <strain evidence="3">Bigg-433</strain>
    </source>
</reference>
<keyword evidence="1" id="KW-0732">Signal</keyword>
<dbReference type="CDD" id="cd00063">
    <property type="entry name" value="FN3"/>
    <property type="match status" value="1"/>
</dbReference>
<dbReference type="InterPro" id="IPR003961">
    <property type="entry name" value="FN3_dom"/>
</dbReference>
<evidence type="ECO:0000259" key="2">
    <source>
        <dbReference type="Pfam" id="PF01108"/>
    </source>
</evidence>
<dbReference type="SUPFAM" id="SSF49265">
    <property type="entry name" value="Fibronectin type III"/>
    <property type="match status" value="1"/>
</dbReference>
<proteinExistence type="predicted"/>
<dbReference type="PANTHER" id="PTHR20859:SF94">
    <property type="entry name" value="CYTOKINE RECEPTOR FAMILY MEMBER B7"/>
    <property type="match status" value="1"/>
</dbReference>
<dbReference type="PANTHER" id="PTHR20859">
    <property type="entry name" value="INTERFERON/INTERLEUKIN RECEPTOR"/>
    <property type="match status" value="1"/>
</dbReference>
<evidence type="ECO:0000256" key="1">
    <source>
        <dbReference type="SAM" id="SignalP"/>
    </source>
</evidence>
<evidence type="ECO:0000313" key="3">
    <source>
        <dbReference type="EMBL" id="KAF6736829.1"/>
    </source>
</evidence>
<dbReference type="EMBL" id="WKFB01000077">
    <property type="protein sequence ID" value="KAF6736829.1"/>
    <property type="molecule type" value="Genomic_DNA"/>
</dbReference>
<dbReference type="Pfam" id="PF01108">
    <property type="entry name" value="Tissue_fac"/>
    <property type="match status" value="1"/>
</dbReference>
<dbReference type="GO" id="GO:0004896">
    <property type="term" value="F:cytokine receptor activity"/>
    <property type="evidence" value="ECO:0007669"/>
    <property type="project" value="TreeGrafter"/>
</dbReference>
<feature type="signal peptide" evidence="1">
    <location>
        <begin position="1"/>
        <end position="21"/>
    </location>
</feature>
<comment type="caution">
    <text evidence="3">The sequence shown here is derived from an EMBL/GenBank/DDBJ whole genome shotgun (WGS) entry which is preliminary data.</text>
</comment>
<dbReference type="InterPro" id="IPR013783">
    <property type="entry name" value="Ig-like_fold"/>
</dbReference>
<name>A0A834FM53_ORYME</name>
<dbReference type="Gene3D" id="2.60.40.10">
    <property type="entry name" value="Immunoglobulins"/>
    <property type="match status" value="1"/>
</dbReference>
<dbReference type="Proteomes" id="UP000646548">
    <property type="component" value="Unassembled WGS sequence"/>
</dbReference>
<dbReference type="GO" id="GO:0005886">
    <property type="term" value="C:plasma membrane"/>
    <property type="evidence" value="ECO:0007669"/>
    <property type="project" value="TreeGrafter"/>
</dbReference>
<protein>
    <recommendedName>
        <fullName evidence="2">Fibronectin type-III domain-containing protein</fullName>
    </recommendedName>
</protein>
<dbReference type="AlphaFoldDB" id="A0A834FM53"/>
<dbReference type="InterPro" id="IPR036116">
    <property type="entry name" value="FN3_sf"/>
</dbReference>
<gene>
    <name evidence="3" type="ORF">FQA47_014012</name>
</gene>
<accession>A0A834FM53</accession>